<dbReference type="AlphaFoldDB" id="A0A1Y6JL08"/>
<dbReference type="Proteomes" id="UP000196842">
    <property type="component" value="Chromosome I"/>
</dbReference>
<name>A0A1Y6JL08_PSEVI</name>
<sequence length="84" mass="9740">MCVTLRIADPVFNTAISALNTVGMVWNRFARRFIDESYFIVEVHWHWRQPTERRRHESVADYNSARASRYDIAMGTNAIHGGSI</sequence>
<proteinExistence type="predicted"/>
<protein>
    <submittedName>
        <fullName evidence="1">Uncharacterized protein</fullName>
    </submittedName>
</protein>
<reference evidence="1 2" key="1">
    <citation type="submission" date="2017-05" db="EMBL/GenBank/DDBJ databases">
        <authorList>
            <person name="Song R."/>
            <person name="Chenine A.L."/>
            <person name="Ruprecht R.M."/>
        </authorList>
    </citation>
    <scope>NUCLEOTIDE SEQUENCE [LARGE SCALE GENOMIC DNA]</scope>
    <source>
        <strain evidence="1 2">CFBP 1590</strain>
    </source>
</reference>
<gene>
    <name evidence="1" type="ORF">CFBP1590__2205</name>
</gene>
<dbReference type="EMBL" id="LT855380">
    <property type="protein sequence ID" value="SMS09791.1"/>
    <property type="molecule type" value="Genomic_DNA"/>
</dbReference>
<accession>A0A1Y6JL08</accession>
<organism evidence="1 2">
    <name type="scientific">Pseudomonas viridiflava</name>
    <name type="common">Phytomonas viridiflava</name>
    <dbReference type="NCBI Taxonomy" id="33069"/>
    <lineage>
        <taxon>Bacteria</taxon>
        <taxon>Pseudomonadati</taxon>
        <taxon>Pseudomonadota</taxon>
        <taxon>Gammaproteobacteria</taxon>
        <taxon>Pseudomonadales</taxon>
        <taxon>Pseudomonadaceae</taxon>
        <taxon>Pseudomonas</taxon>
    </lineage>
</organism>
<evidence type="ECO:0000313" key="2">
    <source>
        <dbReference type="Proteomes" id="UP000196842"/>
    </source>
</evidence>
<evidence type="ECO:0000313" key="1">
    <source>
        <dbReference type="EMBL" id="SMS09791.1"/>
    </source>
</evidence>
<dbReference type="KEGG" id="pvd:CFBP1590__2205"/>